<keyword evidence="3" id="KW-1185">Reference proteome</keyword>
<evidence type="ECO:0000313" key="3">
    <source>
        <dbReference type="Proteomes" id="UP000807769"/>
    </source>
</evidence>
<dbReference type="Gene3D" id="3.30.1370.110">
    <property type="match status" value="1"/>
</dbReference>
<dbReference type="Proteomes" id="UP000807769">
    <property type="component" value="Unassembled WGS sequence"/>
</dbReference>
<dbReference type="AlphaFoldDB" id="A0A9P7EBI1"/>
<dbReference type="OrthoDB" id="3231855at2759"/>
<proteinExistence type="predicted"/>
<evidence type="ECO:0000259" key="1">
    <source>
        <dbReference type="PROSITE" id="PS50828"/>
    </source>
</evidence>
<organism evidence="2 3">
    <name type="scientific">Suillus subaureus</name>
    <dbReference type="NCBI Taxonomy" id="48587"/>
    <lineage>
        <taxon>Eukaryota</taxon>
        <taxon>Fungi</taxon>
        <taxon>Dikarya</taxon>
        <taxon>Basidiomycota</taxon>
        <taxon>Agaricomycotina</taxon>
        <taxon>Agaricomycetes</taxon>
        <taxon>Agaricomycetidae</taxon>
        <taxon>Boletales</taxon>
        <taxon>Suillineae</taxon>
        <taxon>Suillaceae</taxon>
        <taxon>Suillus</taxon>
    </lineage>
</organism>
<name>A0A9P7EBI1_9AGAM</name>
<dbReference type="InterPro" id="IPR013899">
    <property type="entry name" value="DUF1771"/>
</dbReference>
<dbReference type="PANTHER" id="PTHR47417:SF1">
    <property type="entry name" value="SMR DOMAIN-CONTAINING PROTEIN YPL199C"/>
    <property type="match status" value="1"/>
</dbReference>
<dbReference type="InterPro" id="IPR036063">
    <property type="entry name" value="Smr_dom_sf"/>
</dbReference>
<dbReference type="SMART" id="SM00463">
    <property type="entry name" value="SMR"/>
    <property type="match status" value="1"/>
</dbReference>
<dbReference type="GeneID" id="64636657"/>
<sequence>MEEHFKQSQEAFARDERALAKQLSLKGQEHKANMVRLDKVASTKIFQENNQGLMPDTVDLHGLFVPEAKIYFGNAVRGARDCGELSLHVIVGRGNHSENNIARIKPAIQEYGRSLGLDVGVDPFNNGCLVVSLDPS</sequence>
<dbReference type="RefSeq" id="XP_041192860.1">
    <property type="nucleotide sequence ID" value="XM_041342641.1"/>
</dbReference>
<gene>
    <name evidence="2" type="ORF">BJ212DRAFT_208369</name>
</gene>
<accession>A0A9P7EBI1</accession>
<protein>
    <recommendedName>
        <fullName evidence="1">Smr domain-containing protein</fullName>
    </recommendedName>
</protein>
<comment type="caution">
    <text evidence="2">The sequence shown here is derived from an EMBL/GenBank/DDBJ whole genome shotgun (WGS) entry which is preliminary data.</text>
</comment>
<feature type="domain" description="Smr" evidence="1">
    <location>
        <begin position="58"/>
        <end position="134"/>
    </location>
</feature>
<dbReference type="SUPFAM" id="SSF160443">
    <property type="entry name" value="SMR domain-like"/>
    <property type="match status" value="1"/>
</dbReference>
<dbReference type="SMART" id="SM01162">
    <property type="entry name" value="DUF1771"/>
    <property type="match status" value="1"/>
</dbReference>
<dbReference type="PROSITE" id="PS50828">
    <property type="entry name" value="SMR"/>
    <property type="match status" value="1"/>
</dbReference>
<dbReference type="InterPro" id="IPR002625">
    <property type="entry name" value="Smr_dom"/>
</dbReference>
<dbReference type="EMBL" id="JABBWG010000017">
    <property type="protein sequence ID" value="KAG1816054.1"/>
    <property type="molecule type" value="Genomic_DNA"/>
</dbReference>
<dbReference type="Pfam" id="PF08590">
    <property type="entry name" value="DUF1771"/>
    <property type="match status" value="1"/>
</dbReference>
<dbReference type="PANTHER" id="PTHR47417">
    <property type="entry name" value="SMR DOMAIN-CONTAINING PROTEIN YPL199C"/>
    <property type="match status" value="1"/>
</dbReference>
<evidence type="ECO:0000313" key="2">
    <source>
        <dbReference type="EMBL" id="KAG1816054.1"/>
    </source>
</evidence>
<reference evidence="2" key="1">
    <citation type="journal article" date="2020" name="New Phytol.">
        <title>Comparative genomics reveals dynamic genome evolution in host specialist ectomycorrhizal fungi.</title>
        <authorList>
            <person name="Lofgren L.A."/>
            <person name="Nguyen N.H."/>
            <person name="Vilgalys R."/>
            <person name="Ruytinx J."/>
            <person name="Liao H.L."/>
            <person name="Branco S."/>
            <person name="Kuo A."/>
            <person name="LaButti K."/>
            <person name="Lipzen A."/>
            <person name="Andreopoulos W."/>
            <person name="Pangilinan J."/>
            <person name="Riley R."/>
            <person name="Hundley H."/>
            <person name="Na H."/>
            <person name="Barry K."/>
            <person name="Grigoriev I.V."/>
            <person name="Stajich J.E."/>
            <person name="Kennedy P.G."/>
        </authorList>
    </citation>
    <scope>NUCLEOTIDE SEQUENCE</scope>
    <source>
        <strain evidence="2">MN1</strain>
    </source>
</reference>
<dbReference type="InterPro" id="IPR053020">
    <property type="entry name" value="Smr_domain_protein"/>
</dbReference>